<accession>A0A0P0V2E6</accession>
<dbReference type="ExpressionAtlas" id="A0A0P0V2E6">
    <property type="expression patterns" value="baseline and differential"/>
</dbReference>
<dbReference type="Proteomes" id="UP000059680">
    <property type="component" value="Chromosome 1"/>
</dbReference>
<reference evidence="3" key="1">
    <citation type="journal article" date="2005" name="Nature">
        <title>The map-based sequence of the rice genome.</title>
        <authorList>
            <consortium name="International rice genome sequencing project (IRGSP)"/>
            <person name="Matsumoto T."/>
            <person name="Wu J."/>
            <person name="Kanamori H."/>
            <person name="Katayose Y."/>
            <person name="Fujisawa M."/>
            <person name="Namiki N."/>
            <person name="Mizuno H."/>
            <person name="Yamamoto K."/>
            <person name="Antonio B.A."/>
            <person name="Baba T."/>
            <person name="Sakata K."/>
            <person name="Nagamura Y."/>
            <person name="Aoki H."/>
            <person name="Arikawa K."/>
            <person name="Arita K."/>
            <person name="Bito T."/>
            <person name="Chiden Y."/>
            <person name="Fujitsuka N."/>
            <person name="Fukunaka R."/>
            <person name="Hamada M."/>
            <person name="Harada C."/>
            <person name="Hayashi A."/>
            <person name="Hijishita S."/>
            <person name="Honda M."/>
            <person name="Hosokawa S."/>
            <person name="Ichikawa Y."/>
            <person name="Idonuma A."/>
            <person name="Iijima M."/>
            <person name="Ikeda M."/>
            <person name="Ikeno M."/>
            <person name="Ito K."/>
            <person name="Ito S."/>
            <person name="Ito T."/>
            <person name="Ito Y."/>
            <person name="Ito Y."/>
            <person name="Iwabuchi A."/>
            <person name="Kamiya K."/>
            <person name="Karasawa W."/>
            <person name="Kurita K."/>
            <person name="Katagiri S."/>
            <person name="Kikuta A."/>
            <person name="Kobayashi H."/>
            <person name="Kobayashi N."/>
            <person name="Machita K."/>
            <person name="Maehara T."/>
            <person name="Masukawa M."/>
            <person name="Mizubayashi T."/>
            <person name="Mukai Y."/>
            <person name="Nagasaki H."/>
            <person name="Nagata Y."/>
            <person name="Naito S."/>
            <person name="Nakashima M."/>
            <person name="Nakama Y."/>
            <person name="Nakamichi Y."/>
            <person name="Nakamura M."/>
            <person name="Meguro A."/>
            <person name="Negishi M."/>
            <person name="Ohta I."/>
            <person name="Ohta T."/>
            <person name="Okamoto M."/>
            <person name="Ono N."/>
            <person name="Saji S."/>
            <person name="Sakaguchi M."/>
            <person name="Sakai K."/>
            <person name="Shibata M."/>
            <person name="Shimokawa T."/>
            <person name="Song J."/>
            <person name="Takazaki Y."/>
            <person name="Terasawa K."/>
            <person name="Tsugane M."/>
            <person name="Tsuji K."/>
            <person name="Ueda S."/>
            <person name="Waki K."/>
            <person name="Yamagata H."/>
            <person name="Yamamoto M."/>
            <person name="Yamamoto S."/>
            <person name="Yamane H."/>
            <person name="Yoshiki S."/>
            <person name="Yoshihara R."/>
            <person name="Yukawa K."/>
            <person name="Zhong H."/>
            <person name="Yano M."/>
            <person name="Yuan Q."/>
            <person name="Ouyang S."/>
            <person name="Liu J."/>
            <person name="Jones K.M."/>
            <person name="Gansberger K."/>
            <person name="Moffat K."/>
            <person name="Hill J."/>
            <person name="Bera J."/>
            <person name="Fadrosh D."/>
            <person name="Jin S."/>
            <person name="Johri S."/>
            <person name="Kim M."/>
            <person name="Overton L."/>
            <person name="Reardon M."/>
            <person name="Tsitrin T."/>
            <person name="Vuong H."/>
            <person name="Weaver B."/>
            <person name="Ciecko A."/>
            <person name="Tallon L."/>
            <person name="Jackson J."/>
            <person name="Pai G."/>
            <person name="Aken S.V."/>
            <person name="Utterback T."/>
            <person name="Reidmuller S."/>
            <person name="Feldblyum T."/>
            <person name="Hsiao J."/>
            <person name="Zismann V."/>
            <person name="Iobst S."/>
            <person name="de Vazeille A.R."/>
            <person name="Buell C.R."/>
            <person name="Ying K."/>
            <person name="Li Y."/>
            <person name="Lu T."/>
            <person name="Huang Y."/>
            <person name="Zhao Q."/>
            <person name="Feng Q."/>
            <person name="Zhang L."/>
            <person name="Zhu J."/>
            <person name="Weng Q."/>
            <person name="Mu J."/>
            <person name="Lu Y."/>
            <person name="Fan D."/>
            <person name="Liu Y."/>
            <person name="Guan J."/>
            <person name="Zhang Y."/>
            <person name="Yu S."/>
            <person name="Liu X."/>
            <person name="Zhang Y."/>
            <person name="Hong G."/>
            <person name="Han B."/>
            <person name="Choisne N."/>
            <person name="Demange N."/>
            <person name="Orjeda G."/>
            <person name="Samain S."/>
            <person name="Cattolico L."/>
            <person name="Pelletier E."/>
            <person name="Couloux A."/>
            <person name="Segurens B."/>
            <person name="Wincker P."/>
            <person name="D'Hont A."/>
            <person name="Scarpelli C."/>
            <person name="Weissenbach J."/>
            <person name="Salanoubat M."/>
            <person name="Quetier F."/>
            <person name="Yu Y."/>
            <person name="Kim H.R."/>
            <person name="Rambo T."/>
            <person name="Currie J."/>
            <person name="Collura K."/>
            <person name="Luo M."/>
            <person name="Yang T."/>
            <person name="Ammiraju J.S.S."/>
            <person name="Engler F."/>
            <person name="Soderlund C."/>
            <person name="Wing R.A."/>
            <person name="Palmer L.E."/>
            <person name="de la Bastide M."/>
            <person name="Spiegel L."/>
            <person name="Nascimento L."/>
            <person name="Zutavern T."/>
            <person name="O'Shaughnessy A."/>
            <person name="Dike S."/>
            <person name="Dedhia N."/>
            <person name="Preston R."/>
            <person name="Balija V."/>
            <person name="McCombie W.R."/>
            <person name="Chow T."/>
            <person name="Chen H."/>
            <person name="Chung M."/>
            <person name="Chen C."/>
            <person name="Shaw J."/>
            <person name="Wu H."/>
            <person name="Hsiao K."/>
            <person name="Chao Y."/>
            <person name="Chu M."/>
            <person name="Cheng C."/>
            <person name="Hour A."/>
            <person name="Lee P."/>
            <person name="Lin S."/>
            <person name="Lin Y."/>
            <person name="Liou J."/>
            <person name="Liu S."/>
            <person name="Hsing Y."/>
            <person name="Raghuvanshi S."/>
            <person name="Mohanty A."/>
            <person name="Bharti A.K."/>
            <person name="Gaur A."/>
            <person name="Gupta V."/>
            <person name="Kumar D."/>
            <person name="Ravi V."/>
            <person name="Vij S."/>
            <person name="Kapur A."/>
            <person name="Khurana P."/>
            <person name="Khurana P."/>
            <person name="Khurana J.P."/>
            <person name="Tyagi A.K."/>
            <person name="Gaikwad K."/>
            <person name="Singh A."/>
            <person name="Dalal V."/>
            <person name="Srivastava S."/>
            <person name="Dixit A."/>
            <person name="Pal A.K."/>
            <person name="Ghazi I.A."/>
            <person name="Yadav M."/>
            <person name="Pandit A."/>
            <person name="Bhargava A."/>
            <person name="Sureshbabu K."/>
            <person name="Batra K."/>
            <person name="Sharma T.R."/>
            <person name="Mohapatra T."/>
            <person name="Singh N.K."/>
            <person name="Messing J."/>
            <person name="Nelson A.B."/>
            <person name="Fuks G."/>
            <person name="Kavchok S."/>
            <person name="Keizer G."/>
            <person name="Linton E."/>
            <person name="Llaca V."/>
            <person name="Song R."/>
            <person name="Tanyolac B."/>
            <person name="Young S."/>
            <person name="Ho-Il K."/>
            <person name="Hahn J.H."/>
            <person name="Sangsakoo G."/>
            <person name="Vanavichit A."/>
            <person name="de Mattos Luiz.A.T."/>
            <person name="Zimmer P.D."/>
            <person name="Malone G."/>
            <person name="Dellagostin O."/>
            <person name="de Oliveira A.C."/>
            <person name="Bevan M."/>
            <person name="Bancroft I."/>
            <person name="Minx P."/>
            <person name="Cordum H."/>
            <person name="Wilson R."/>
            <person name="Cheng Z."/>
            <person name="Jin W."/>
            <person name="Jiang J."/>
            <person name="Leong S.A."/>
            <person name="Iwama H."/>
            <person name="Gojobori T."/>
            <person name="Itoh T."/>
            <person name="Niimura Y."/>
            <person name="Fujii Y."/>
            <person name="Habara T."/>
            <person name="Sakai H."/>
            <person name="Sato Y."/>
            <person name="Wilson G."/>
            <person name="Kumar K."/>
            <person name="McCouch S."/>
            <person name="Juretic N."/>
            <person name="Hoen D."/>
            <person name="Wright S."/>
            <person name="Bruskiewich R."/>
            <person name="Bureau T."/>
            <person name="Miyao A."/>
            <person name="Hirochika H."/>
            <person name="Nishikawa T."/>
            <person name="Kadowaki K."/>
            <person name="Sugiura M."/>
            <person name="Burr B."/>
            <person name="Sasaki T."/>
        </authorList>
    </citation>
    <scope>NUCLEOTIDE SEQUENCE [LARGE SCALE GENOMIC DNA]</scope>
    <source>
        <strain evidence="3">cv. Nipponbare</strain>
    </source>
</reference>
<dbReference type="Gramene" id="Os01t0361000-01">
    <property type="protein sequence ID" value="Os01t0361000-01"/>
    <property type="gene ID" value="Os01g0361000"/>
</dbReference>
<evidence type="ECO:0000256" key="1">
    <source>
        <dbReference type="SAM" id="MobiDB-lite"/>
    </source>
</evidence>
<dbReference type="InParanoid" id="A0A0P0V2E6"/>
<protein>
    <submittedName>
        <fullName evidence="2">Os01g0361000 protein</fullName>
    </submittedName>
</protein>
<dbReference type="PaxDb" id="39947-A0A0P0V2E6"/>
<reference evidence="2 3" key="3">
    <citation type="journal article" date="2013" name="Rice">
        <title>Improvement of the Oryza sativa Nipponbare reference genome using next generation sequence and optical map data.</title>
        <authorList>
            <person name="Kawahara Y."/>
            <person name="de la Bastide M."/>
            <person name="Hamilton J.P."/>
            <person name="Kanamori H."/>
            <person name="McCombie W.R."/>
            <person name="Ouyang S."/>
            <person name="Schwartz D.C."/>
            <person name="Tanaka T."/>
            <person name="Wu J."/>
            <person name="Zhou S."/>
            <person name="Childs K.L."/>
            <person name="Davidson R.M."/>
            <person name="Lin H."/>
            <person name="Quesada-Ocampo L."/>
            <person name="Vaillancourt B."/>
            <person name="Sakai H."/>
            <person name="Lee S.S."/>
            <person name="Kim J."/>
            <person name="Numa H."/>
            <person name="Itoh T."/>
            <person name="Buell C.R."/>
            <person name="Matsumoto T."/>
        </authorList>
    </citation>
    <scope>NUCLEOTIDE SEQUENCE [LARGE SCALE GENOMIC DNA]</scope>
    <source>
        <strain evidence="3">cv. Nipponbare</strain>
    </source>
</reference>
<dbReference type="EMBL" id="AP014957">
    <property type="protein sequence ID" value="BAS72101.1"/>
    <property type="molecule type" value="Genomic_DNA"/>
</dbReference>
<feature type="region of interest" description="Disordered" evidence="1">
    <location>
        <begin position="37"/>
        <end position="57"/>
    </location>
</feature>
<keyword evidence="3" id="KW-1185">Reference proteome</keyword>
<sequence length="57" mass="5860">MPPAPPSIPPPPTSLSSSIHRAAPSHLFAFPRVAPPAREGRWRADSPPPVLGSDGGA</sequence>
<gene>
    <name evidence="2" type="ordered locus">Os01g0361000</name>
    <name evidence="2" type="ORF">OSNPB_010361000</name>
</gene>
<evidence type="ECO:0000313" key="3">
    <source>
        <dbReference type="Proteomes" id="UP000059680"/>
    </source>
</evidence>
<evidence type="ECO:0000313" key="2">
    <source>
        <dbReference type="EMBL" id="BAS72101.1"/>
    </source>
</evidence>
<dbReference type="AlphaFoldDB" id="A0A0P0V2E6"/>
<proteinExistence type="predicted"/>
<organism evidence="2 3">
    <name type="scientific">Oryza sativa subsp. japonica</name>
    <name type="common">Rice</name>
    <dbReference type="NCBI Taxonomy" id="39947"/>
    <lineage>
        <taxon>Eukaryota</taxon>
        <taxon>Viridiplantae</taxon>
        <taxon>Streptophyta</taxon>
        <taxon>Embryophyta</taxon>
        <taxon>Tracheophyta</taxon>
        <taxon>Spermatophyta</taxon>
        <taxon>Magnoliopsida</taxon>
        <taxon>Liliopsida</taxon>
        <taxon>Poales</taxon>
        <taxon>Poaceae</taxon>
        <taxon>BOP clade</taxon>
        <taxon>Oryzoideae</taxon>
        <taxon>Oryzeae</taxon>
        <taxon>Oryzinae</taxon>
        <taxon>Oryza</taxon>
        <taxon>Oryza sativa</taxon>
    </lineage>
</organism>
<feature type="region of interest" description="Disordered" evidence="1">
    <location>
        <begin position="1"/>
        <end position="20"/>
    </location>
</feature>
<name>A0A0P0V2E6_ORYSJ</name>
<reference evidence="2 3" key="2">
    <citation type="journal article" date="2013" name="Plant Cell Physiol.">
        <title>Rice Annotation Project Database (RAP-DB): an integrative and interactive database for rice genomics.</title>
        <authorList>
            <person name="Sakai H."/>
            <person name="Lee S.S."/>
            <person name="Tanaka T."/>
            <person name="Numa H."/>
            <person name="Kim J."/>
            <person name="Kawahara Y."/>
            <person name="Wakimoto H."/>
            <person name="Yang C.C."/>
            <person name="Iwamoto M."/>
            <person name="Abe T."/>
            <person name="Yamada Y."/>
            <person name="Muto A."/>
            <person name="Inokuchi H."/>
            <person name="Ikemura T."/>
            <person name="Matsumoto T."/>
            <person name="Sasaki T."/>
            <person name="Itoh T."/>
        </authorList>
    </citation>
    <scope>NUCLEOTIDE SEQUENCE [LARGE SCALE GENOMIC DNA]</scope>
    <source>
        <strain evidence="3">cv. Nipponbare</strain>
    </source>
</reference>
<feature type="compositionally biased region" description="Pro residues" evidence="1">
    <location>
        <begin position="1"/>
        <end position="13"/>
    </location>
</feature>